<accession>A0A0X3BMP8</accession>
<dbReference type="PANTHER" id="PTHR34504:SF2">
    <property type="entry name" value="UPF0150 PROTEIN SSL0259"/>
    <property type="match status" value="1"/>
</dbReference>
<reference evidence="2 3" key="1">
    <citation type="submission" date="2016-01" db="EMBL/GenBank/DDBJ databases">
        <authorList>
            <person name="Manzoor S."/>
        </authorList>
    </citation>
    <scope>NUCLEOTIDE SEQUENCE [LARGE SCALE GENOMIC DNA]</scope>
    <source>
        <strain evidence="2">Methanoculleus sp MAB1</strain>
    </source>
</reference>
<dbReference type="KEGG" id="mema:MMAB1_2134"/>
<dbReference type="EMBL" id="LT158599">
    <property type="protein sequence ID" value="CVK33347.1"/>
    <property type="molecule type" value="Genomic_DNA"/>
</dbReference>
<dbReference type="InterPro" id="IPR031807">
    <property type="entry name" value="HicB-like"/>
</dbReference>
<dbReference type="Pfam" id="PF15919">
    <property type="entry name" value="HicB_lk_antitox"/>
    <property type="match status" value="1"/>
</dbReference>
<dbReference type="Proteomes" id="UP000069850">
    <property type="component" value="Chromosome 1"/>
</dbReference>
<dbReference type="SUPFAM" id="SSF143100">
    <property type="entry name" value="TTHA1013/TTHA0281-like"/>
    <property type="match status" value="1"/>
</dbReference>
<organism evidence="2 3">
    <name type="scientific">Methanoculleus bourgensis</name>
    <dbReference type="NCBI Taxonomy" id="83986"/>
    <lineage>
        <taxon>Archaea</taxon>
        <taxon>Methanobacteriati</taxon>
        <taxon>Methanobacteriota</taxon>
        <taxon>Stenosarchaea group</taxon>
        <taxon>Methanomicrobia</taxon>
        <taxon>Methanomicrobiales</taxon>
        <taxon>Methanomicrobiaceae</taxon>
        <taxon>Methanoculleus</taxon>
    </lineage>
</organism>
<feature type="domain" description="HicB-like antitoxin of toxin-antitoxin system" evidence="1">
    <location>
        <begin position="8"/>
        <end position="46"/>
    </location>
</feature>
<dbReference type="RefSeq" id="WP_238320275.1">
    <property type="nucleotide sequence ID" value="NZ_LT158599.1"/>
</dbReference>
<evidence type="ECO:0000313" key="3">
    <source>
        <dbReference type="Proteomes" id="UP000069850"/>
    </source>
</evidence>
<dbReference type="GeneID" id="27137844"/>
<protein>
    <recommendedName>
        <fullName evidence="1">HicB-like antitoxin of toxin-antitoxin system domain-containing protein</fullName>
    </recommendedName>
</protein>
<dbReference type="Gene3D" id="3.30.160.250">
    <property type="match status" value="1"/>
</dbReference>
<proteinExistence type="predicted"/>
<name>A0A0X3BMP8_9EURY</name>
<dbReference type="PANTHER" id="PTHR34504">
    <property type="entry name" value="ANTITOXIN HICB"/>
    <property type="match status" value="1"/>
</dbReference>
<evidence type="ECO:0000313" key="2">
    <source>
        <dbReference type="EMBL" id="CVK33347.1"/>
    </source>
</evidence>
<sequence>MIRRAGEGGFWAEVPALPGCYSQGETVEETLENIREAIEEHVETLEIQNPAQRP</sequence>
<evidence type="ECO:0000259" key="1">
    <source>
        <dbReference type="Pfam" id="PF15919"/>
    </source>
</evidence>
<dbReference type="InterPro" id="IPR051404">
    <property type="entry name" value="TA_system_antitoxin"/>
</dbReference>
<gene>
    <name evidence="2" type="ORF">MMAB1_2134</name>
</gene>
<dbReference type="InterPro" id="IPR035069">
    <property type="entry name" value="TTHA1013/TTHA0281-like"/>
</dbReference>
<dbReference type="AlphaFoldDB" id="A0A0X3BMP8"/>